<gene>
    <name evidence="2" type="ORF">CD33_12290</name>
</gene>
<evidence type="ECO:0000313" key="3">
    <source>
        <dbReference type="Proteomes" id="UP000030408"/>
    </source>
</evidence>
<sequence length="398" mass="47598">MYIVNGLLIFIVIIIVYFYINFETEKDVSKNNKEFDGWIKTAVISVGLGGLLLITLIALNDTSFEFLLNKLKGMGEIGDVIGGSTVAFFNFGSFLILMATFKVQQKELSLQRNELIQARKEYAITNQTLKKQQFETTFFHMVGLHHQILSDMSLDEKESRELIKNLFFEFKFKSHKAFIEYKLNNELSYEQIKIMYEEISVSDFENDIKVKMGLNTYYIDAYLSELNNNPNSDRVPYNFKEFYEEHLKTDEHLLKDNLEEVKNRILKAVVKGRYFSPYFNTIKNKEKWNSTKIHRYTKFYTKYEYLIGHYYRNLYRIIKFINETELLEKEERKEYRGILRAQLSSYELMMLFYNVMYSEKGKRFKDQLKGLNFFDNHLLENEWIWLDDEEKIVELENV</sequence>
<evidence type="ECO:0000313" key="2">
    <source>
        <dbReference type="EMBL" id="KGR75053.1"/>
    </source>
</evidence>
<dbReference type="AlphaFoldDB" id="A0A0A3HXF3"/>
<comment type="caution">
    <text evidence="2">The sequence shown here is derived from an EMBL/GenBank/DDBJ whole genome shotgun (WGS) entry which is preliminary data.</text>
</comment>
<proteinExistence type="predicted"/>
<keyword evidence="3" id="KW-1185">Reference proteome</keyword>
<keyword evidence="1" id="KW-0472">Membrane</keyword>
<reference evidence="2 3" key="1">
    <citation type="submission" date="2014-02" db="EMBL/GenBank/DDBJ databases">
        <title>Draft genome sequence of Lysinibacillus sinduriensis JCM 15800.</title>
        <authorList>
            <person name="Zhang F."/>
            <person name="Wang G."/>
            <person name="Zhang L."/>
        </authorList>
    </citation>
    <scope>NUCLEOTIDE SEQUENCE [LARGE SCALE GENOMIC DNA]</scope>
    <source>
        <strain evidence="2 3">JCM 15800</strain>
    </source>
</reference>
<keyword evidence="1" id="KW-0812">Transmembrane</keyword>
<keyword evidence="1" id="KW-1133">Transmembrane helix</keyword>
<dbReference type="EMBL" id="JPVO01000052">
    <property type="protein sequence ID" value="KGR75053.1"/>
    <property type="molecule type" value="Genomic_DNA"/>
</dbReference>
<dbReference type="eggNOG" id="ENOG5032B9B">
    <property type="taxonomic scope" value="Bacteria"/>
</dbReference>
<evidence type="ECO:0008006" key="4">
    <source>
        <dbReference type="Google" id="ProtNLM"/>
    </source>
</evidence>
<accession>A0A0A3HXF3</accession>
<protein>
    <recommendedName>
        <fullName evidence="4">Phage abortive infection protein</fullName>
    </recommendedName>
</protein>
<organism evidence="2 3">
    <name type="scientific">Ureibacillus sinduriensis BLB-1 = JCM 15800</name>
    <dbReference type="NCBI Taxonomy" id="1384057"/>
    <lineage>
        <taxon>Bacteria</taxon>
        <taxon>Bacillati</taxon>
        <taxon>Bacillota</taxon>
        <taxon>Bacilli</taxon>
        <taxon>Bacillales</taxon>
        <taxon>Caryophanaceae</taxon>
        <taxon>Ureibacillus</taxon>
    </lineage>
</organism>
<dbReference type="OrthoDB" id="2625696at2"/>
<evidence type="ECO:0000256" key="1">
    <source>
        <dbReference type="SAM" id="Phobius"/>
    </source>
</evidence>
<feature type="transmembrane region" description="Helical" evidence="1">
    <location>
        <begin position="80"/>
        <end position="101"/>
    </location>
</feature>
<name>A0A0A3HXF3_9BACL</name>
<dbReference type="Proteomes" id="UP000030408">
    <property type="component" value="Unassembled WGS sequence"/>
</dbReference>
<dbReference type="RefSeq" id="WP_052130189.1">
    <property type="nucleotide sequence ID" value="NZ_AVCY01000004.1"/>
</dbReference>
<feature type="transmembrane region" description="Helical" evidence="1">
    <location>
        <begin position="42"/>
        <end position="60"/>
    </location>
</feature>
<feature type="transmembrane region" description="Helical" evidence="1">
    <location>
        <begin position="6"/>
        <end position="22"/>
    </location>
</feature>
<dbReference type="InterPro" id="IPR031709">
    <property type="entry name" value="PutAbiC"/>
</dbReference>
<dbReference type="Pfam" id="PF16872">
    <property type="entry name" value="putAbiC"/>
    <property type="match status" value="1"/>
</dbReference>